<evidence type="ECO:0000313" key="2">
    <source>
        <dbReference type="Proteomes" id="UP000009135"/>
    </source>
</evidence>
<organism evidence="1 2">
    <name type="scientific">Mycoplasma haemocanis (strain Illinois)</name>
    <dbReference type="NCBI Taxonomy" id="1111676"/>
    <lineage>
        <taxon>Bacteria</taxon>
        <taxon>Bacillati</taxon>
        <taxon>Mycoplasmatota</taxon>
        <taxon>Mollicutes</taxon>
        <taxon>Mycoplasmataceae</taxon>
        <taxon>Mycoplasma</taxon>
    </lineage>
</organism>
<dbReference type="EMBL" id="CP003199">
    <property type="protein sequence ID" value="AEW45758.1"/>
    <property type="molecule type" value="Genomic_DNA"/>
</dbReference>
<dbReference type="HOGENOM" id="CLU_098620_0_0_14"/>
<dbReference type="KEGG" id="mhe:MHC_04510"/>
<proteinExistence type="predicted"/>
<dbReference type="AlphaFoldDB" id="H6N7Y6"/>
<accession>H6N7Y6</accession>
<reference evidence="1 2" key="1">
    <citation type="journal article" date="2012" name="J. Bacteriol.">
        <title>Complete genome sequence of Mycoplasma haemocanis strain Illinois.</title>
        <authorList>
            <person name="do Nascimento N.C."/>
            <person name="Guimaraes A.M."/>
            <person name="Santos A.P."/>
            <person name="Sanmiguel P.J."/>
            <person name="Messick J.B."/>
        </authorList>
    </citation>
    <scope>NUCLEOTIDE SEQUENCE [LARGE SCALE GENOMIC DNA]</scope>
    <source>
        <strain evidence="1 2">Illinois</strain>
    </source>
</reference>
<evidence type="ECO:0000313" key="1">
    <source>
        <dbReference type="EMBL" id="AEW45758.1"/>
    </source>
</evidence>
<keyword evidence="2" id="KW-1185">Reference proteome</keyword>
<dbReference type="Proteomes" id="UP000009135">
    <property type="component" value="Chromosome"/>
</dbReference>
<protein>
    <submittedName>
        <fullName evidence="1">Uncharacterized protein</fullName>
    </submittedName>
</protein>
<name>H6N7Y6_MYCHN</name>
<dbReference type="STRING" id="1111676.MHC_04510"/>
<gene>
    <name evidence="1" type="ordered locus">MHC_04510</name>
</gene>
<sequence>MANPLFFKSLAGIGGVSVAAGAAIGIPKLLEDKGKLVSELIKEKDPGKRLITSKSLDDPYWKKAWEDYRKVNKDAAKGQDAFKLFDWGGQITTSITSTEAPQSLVNSCSFNTTKRVSHDSQLYKNVLKYCTRDSLISDLIKDSGKTPLLKSEDASSSEWKAAWERYRLANQGSEDAWKLSGFSGQKNRAS</sequence>